<keyword evidence="4" id="KW-1185">Reference proteome</keyword>
<evidence type="ECO:0000313" key="4">
    <source>
        <dbReference type="Proteomes" id="UP000298179"/>
    </source>
</evidence>
<dbReference type="InterPro" id="IPR036249">
    <property type="entry name" value="Thioredoxin-like_sf"/>
</dbReference>
<dbReference type="SUPFAM" id="SSF48208">
    <property type="entry name" value="Six-hairpin glycosidases"/>
    <property type="match status" value="1"/>
</dbReference>
<dbReference type="PANTHER" id="PTHR42899:SF1">
    <property type="entry name" value="SPERMATOGENESIS-ASSOCIATED PROTEIN 20"/>
    <property type="match status" value="1"/>
</dbReference>
<name>A0A4Y8R9S8_9HYPH</name>
<dbReference type="InterPro" id="IPR008928">
    <property type="entry name" value="6-hairpin_glycosidase_sf"/>
</dbReference>
<feature type="domain" description="Spermatogenesis-associated protein 20-like TRX" evidence="2">
    <location>
        <begin position="19"/>
        <end position="179"/>
    </location>
</feature>
<proteinExistence type="predicted"/>
<dbReference type="AlphaFoldDB" id="A0A4Y8R9S8"/>
<dbReference type="Gene3D" id="3.40.30.10">
    <property type="entry name" value="Glutaredoxin"/>
    <property type="match status" value="1"/>
</dbReference>
<comment type="caution">
    <text evidence="3">The sequence shown here is derived from an EMBL/GenBank/DDBJ whole genome shotgun (WGS) entry which is preliminary data.</text>
</comment>
<dbReference type="SUPFAM" id="SSF52833">
    <property type="entry name" value="Thioredoxin-like"/>
    <property type="match status" value="1"/>
</dbReference>
<reference evidence="3 4" key="1">
    <citation type="submission" date="2019-03" db="EMBL/GenBank/DDBJ databases">
        <title>Jiella endophytica sp. nov., a novel endophytic bacterium isolated from root of Ficus microcarpa Linn. f.</title>
        <authorList>
            <person name="Tuo L."/>
        </authorList>
    </citation>
    <scope>NUCLEOTIDE SEQUENCE [LARGE SCALE GENOMIC DNA]</scope>
    <source>
        <strain evidence="3 4">CBS5Q-3</strain>
    </source>
</reference>
<dbReference type="OrthoDB" id="9762614at2"/>
<dbReference type="Pfam" id="PF03190">
    <property type="entry name" value="Thioredox_DsbH"/>
    <property type="match status" value="1"/>
</dbReference>
<dbReference type="EMBL" id="SOZD01000009">
    <property type="protein sequence ID" value="TFF18398.1"/>
    <property type="molecule type" value="Genomic_DNA"/>
</dbReference>
<dbReference type="Proteomes" id="UP000298179">
    <property type="component" value="Unassembled WGS sequence"/>
</dbReference>
<gene>
    <name evidence="3" type="ORF">E3C22_21760</name>
</gene>
<dbReference type="GO" id="GO:0005975">
    <property type="term" value="P:carbohydrate metabolic process"/>
    <property type="evidence" value="ECO:0007669"/>
    <property type="project" value="InterPro"/>
</dbReference>
<dbReference type="InterPro" id="IPR004879">
    <property type="entry name" value="Ssp411-like_TRX"/>
</dbReference>
<accession>A0A4Y8R9S8</accession>
<feature type="region of interest" description="Disordered" evidence="1">
    <location>
        <begin position="1"/>
        <end position="20"/>
    </location>
</feature>
<evidence type="ECO:0000259" key="2">
    <source>
        <dbReference type="Pfam" id="PF03190"/>
    </source>
</evidence>
<sequence length="699" mass="75932">MWRRSHAFQPRGRSTPMSNQLGDAVSPYLLQHKDNPVDWRQWSAEALAEAKARDCPVLLSVGYAACHWCHVMAHESFEDAGVAGVMNRLFVNVKVDREERPDIDHLYMSALHALGEQGGWPMTMFLTPDGRPFFGGTYFPKEPRYGRPGFVQVMEAIAKAWTERRAEIDRSAGTIADHIQSVIGQSAIGQQKGGQTGGDAGPAGLDLAAAAARIHAMIDPARGGMRGAPKFPNAPFMEILARSAFETGDEAHLAAFLKTMQALSNGGIYDHLGGGLHRYSTDDRWLVPHFEKMLYDNAQFLRHLGWAFRATGDDLFRSRIEETVGWLHREMLTPGGGLAASLDADSPDEHGHPEEGAFYVWRKGEIDAVLGDTAPGFAAAYDVSADGNWEGKTILHRLHPGARTDDPDFAEARARLLEAREKRARPGRDDKVLADWNGLAIRTLCEVSYILDDHRALQMAKDAFAFVMDEMVVDGRLRHAARDGRTAGLALSSDYGALIAAAAALFAETRDATYLDRGLWLAEELERWHGDGEGGHTLNASDSADVLFRLRGDQDEAVASATSLVIDGLSLLGQATGRIAVIEAAERAAAAAAARIGDRVSGHPGILAASRRLARGSELAIFGEPGEERFDAMRKTALATVDLDRLDLFAGSPEELPAELAIAGIRPERLPAALLCENRVCRAPVFSGGDLEGLLKRTG</sequence>
<evidence type="ECO:0000256" key="1">
    <source>
        <dbReference type="SAM" id="MobiDB-lite"/>
    </source>
</evidence>
<evidence type="ECO:0000313" key="3">
    <source>
        <dbReference type="EMBL" id="TFF18398.1"/>
    </source>
</evidence>
<dbReference type="PIRSF" id="PIRSF006402">
    <property type="entry name" value="UCP006402_thioredoxin"/>
    <property type="match status" value="1"/>
</dbReference>
<dbReference type="CDD" id="cd02955">
    <property type="entry name" value="SSP411"/>
    <property type="match status" value="1"/>
</dbReference>
<dbReference type="InterPro" id="IPR024705">
    <property type="entry name" value="Ssp411"/>
</dbReference>
<dbReference type="PANTHER" id="PTHR42899">
    <property type="entry name" value="SPERMATOGENESIS-ASSOCIATED PROTEIN 20"/>
    <property type="match status" value="1"/>
</dbReference>
<protein>
    <submittedName>
        <fullName evidence="3">Thioredoxin domain-containing protein</fullName>
    </submittedName>
</protein>
<organism evidence="3 4">
    <name type="scientific">Jiella endophytica</name>
    <dbReference type="NCBI Taxonomy" id="2558362"/>
    <lineage>
        <taxon>Bacteria</taxon>
        <taxon>Pseudomonadati</taxon>
        <taxon>Pseudomonadota</taxon>
        <taxon>Alphaproteobacteria</taxon>
        <taxon>Hyphomicrobiales</taxon>
        <taxon>Aurantimonadaceae</taxon>
        <taxon>Jiella</taxon>
    </lineage>
</organism>